<keyword evidence="4" id="KW-1185">Reference proteome</keyword>
<feature type="compositionally biased region" description="Low complexity" evidence="1">
    <location>
        <begin position="158"/>
        <end position="169"/>
    </location>
</feature>
<accession>A0A066VY84</accession>
<proteinExistence type="predicted"/>
<dbReference type="GeneID" id="25266030"/>
<feature type="chain" id="PRO_5001628586" description="Secreted protein" evidence="2">
    <location>
        <begin position="22"/>
        <end position="247"/>
    </location>
</feature>
<feature type="compositionally biased region" description="Basic residues" evidence="1">
    <location>
        <begin position="47"/>
        <end position="56"/>
    </location>
</feature>
<dbReference type="AlphaFoldDB" id="A0A066VY84"/>
<dbReference type="HOGENOM" id="CLU_1125189_0_0_1"/>
<evidence type="ECO:0008006" key="5">
    <source>
        <dbReference type="Google" id="ProtNLM"/>
    </source>
</evidence>
<evidence type="ECO:0000313" key="4">
    <source>
        <dbReference type="Proteomes" id="UP000027361"/>
    </source>
</evidence>
<sequence length="247" mass="26846">MLPRPSIVLFVPAALLVVAAGHLTRWGETDARDPAASKHTITQDRRGHQRLRRQRCHRSEEGRLCPACASKQARARSSRTAHTDPPPPKHDTLQKPGAVPLGCPLPKHDPAHVHERRRAFPLVASAAYCASAFVRPQQLVKLELSAEHTPHVCSTTRAAQQQEAASISSRPLPTHSASDGLQRPPPSTDGALSERPPHADGKAGVRTTSERAGWKSELPERNEARSTVVVRLPEVKLGQEPAQLGQP</sequence>
<gene>
    <name evidence="3" type="ORF">K437DRAFT_268509</name>
</gene>
<comment type="caution">
    <text evidence="3">The sequence shown here is derived from an EMBL/GenBank/DDBJ whole genome shotgun (WGS) entry which is preliminary data.</text>
</comment>
<dbReference type="RefSeq" id="XP_013243105.1">
    <property type="nucleotide sequence ID" value="XM_013387651.1"/>
</dbReference>
<feature type="compositionally biased region" description="Basic and acidic residues" evidence="1">
    <location>
        <begin position="30"/>
        <end position="46"/>
    </location>
</feature>
<evidence type="ECO:0000256" key="1">
    <source>
        <dbReference type="SAM" id="MobiDB-lite"/>
    </source>
</evidence>
<feature type="region of interest" description="Disordered" evidence="1">
    <location>
        <begin position="30"/>
        <end position="110"/>
    </location>
</feature>
<organism evidence="3 4">
    <name type="scientific">Tilletiaria anomala (strain ATCC 24038 / CBS 436.72 / UBC 951)</name>
    <dbReference type="NCBI Taxonomy" id="1037660"/>
    <lineage>
        <taxon>Eukaryota</taxon>
        <taxon>Fungi</taxon>
        <taxon>Dikarya</taxon>
        <taxon>Basidiomycota</taxon>
        <taxon>Ustilaginomycotina</taxon>
        <taxon>Exobasidiomycetes</taxon>
        <taxon>Georgefischeriales</taxon>
        <taxon>Tilletiariaceae</taxon>
        <taxon>Tilletiaria</taxon>
    </lineage>
</organism>
<feature type="compositionally biased region" description="Basic and acidic residues" evidence="1">
    <location>
        <begin position="195"/>
        <end position="224"/>
    </location>
</feature>
<dbReference type="InParanoid" id="A0A066VY84"/>
<dbReference type="EMBL" id="JMSN01000044">
    <property type="protein sequence ID" value="KDN45248.1"/>
    <property type="molecule type" value="Genomic_DNA"/>
</dbReference>
<feature type="region of interest" description="Disordered" evidence="1">
    <location>
        <begin position="153"/>
        <end position="247"/>
    </location>
</feature>
<evidence type="ECO:0000256" key="2">
    <source>
        <dbReference type="SAM" id="SignalP"/>
    </source>
</evidence>
<feature type="signal peptide" evidence="2">
    <location>
        <begin position="1"/>
        <end position="21"/>
    </location>
</feature>
<dbReference type="Proteomes" id="UP000027361">
    <property type="component" value="Unassembled WGS sequence"/>
</dbReference>
<evidence type="ECO:0000313" key="3">
    <source>
        <dbReference type="EMBL" id="KDN45248.1"/>
    </source>
</evidence>
<name>A0A066VY84_TILAU</name>
<reference evidence="3 4" key="1">
    <citation type="submission" date="2014-05" db="EMBL/GenBank/DDBJ databases">
        <title>Draft genome sequence of a rare smut relative, Tilletiaria anomala UBC 951.</title>
        <authorList>
            <consortium name="DOE Joint Genome Institute"/>
            <person name="Toome M."/>
            <person name="Kuo A."/>
            <person name="Henrissat B."/>
            <person name="Lipzen A."/>
            <person name="Tritt A."/>
            <person name="Yoshinaga Y."/>
            <person name="Zane M."/>
            <person name="Barry K."/>
            <person name="Grigoriev I.V."/>
            <person name="Spatafora J.W."/>
            <person name="Aimea M.C."/>
        </authorList>
    </citation>
    <scope>NUCLEOTIDE SEQUENCE [LARGE SCALE GENOMIC DNA]</scope>
    <source>
        <strain evidence="3 4">UBC 951</strain>
    </source>
</reference>
<protein>
    <recommendedName>
        <fullName evidence="5">Secreted protein</fullName>
    </recommendedName>
</protein>
<keyword evidence="2" id="KW-0732">Signal</keyword>